<dbReference type="Pfam" id="PF03475">
    <property type="entry name" value="YiiM_3-alpha"/>
    <property type="match status" value="1"/>
</dbReference>
<gene>
    <name evidence="2" type="ORF">AWM70_05690</name>
</gene>
<evidence type="ECO:0000313" key="2">
    <source>
        <dbReference type="EMBL" id="ANS74132.1"/>
    </source>
</evidence>
<organism evidence="2 3">
    <name type="scientific">Paenibacillus yonginensis</name>
    <dbReference type="NCBI Taxonomy" id="1462996"/>
    <lineage>
        <taxon>Bacteria</taxon>
        <taxon>Bacillati</taxon>
        <taxon>Bacillota</taxon>
        <taxon>Bacilli</taxon>
        <taxon>Bacillales</taxon>
        <taxon>Paenibacillaceae</taxon>
        <taxon>Paenibacillus</taxon>
    </lineage>
</organism>
<proteinExistence type="predicted"/>
<dbReference type="EMBL" id="CP014167">
    <property type="protein sequence ID" value="ANS74132.1"/>
    <property type="molecule type" value="Genomic_DNA"/>
</dbReference>
<dbReference type="GO" id="GO:0003824">
    <property type="term" value="F:catalytic activity"/>
    <property type="evidence" value="ECO:0007669"/>
    <property type="project" value="InterPro"/>
</dbReference>
<keyword evidence="3" id="KW-1185">Reference proteome</keyword>
<dbReference type="RefSeq" id="WP_068694737.1">
    <property type="nucleotide sequence ID" value="NZ_CP014167.1"/>
</dbReference>
<evidence type="ECO:0000313" key="3">
    <source>
        <dbReference type="Proteomes" id="UP000092573"/>
    </source>
</evidence>
<dbReference type="GO" id="GO:0030151">
    <property type="term" value="F:molybdenum ion binding"/>
    <property type="evidence" value="ECO:0007669"/>
    <property type="project" value="InterPro"/>
</dbReference>
<dbReference type="GO" id="GO:0030170">
    <property type="term" value="F:pyridoxal phosphate binding"/>
    <property type="evidence" value="ECO:0007669"/>
    <property type="project" value="InterPro"/>
</dbReference>
<dbReference type="Pfam" id="PF03473">
    <property type="entry name" value="MOSC"/>
    <property type="match status" value="1"/>
</dbReference>
<accession>A0A1B1MY69</accession>
<dbReference type="STRING" id="1462996.AWM70_05690"/>
<dbReference type="SUPFAM" id="SSF50800">
    <property type="entry name" value="PK beta-barrel domain-like"/>
    <property type="match status" value="1"/>
</dbReference>
<protein>
    <recommendedName>
        <fullName evidence="1">MOSC domain-containing protein</fullName>
    </recommendedName>
</protein>
<dbReference type="PROSITE" id="PS51340">
    <property type="entry name" value="MOSC"/>
    <property type="match status" value="1"/>
</dbReference>
<dbReference type="InterPro" id="IPR005163">
    <property type="entry name" value="Tri_helical_YiiM-like"/>
</dbReference>
<dbReference type="PANTHER" id="PTHR30212">
    <property type="entry name" value="PROTEIN YIIM"/>
    <property type="match status" value="1"/>
</dbReference>
<feature type="domain" description="MOSC" evidence="1">
    <location>
        <begin position="32"/>
        <end position="166"/>
    </location>
</feature>
<evidence type="ECO:0000259" key="1">
    <source>
        <dbReference type="PROSITE" id="PS51340"/>
    </source>
</evidence>
<dbReference type="Gene3D" id="2.40.33.20">
    <property type="entry name" value="PK beta-barrel domain-like"/>
    <property type="match status" value="1"/>
</dbReference>
<dbReference type="InterPro" id="IPR052353">
    <property type="entry name" value="Benzoxazolinone_Detox_Enz"/>
</dbReference>
<dbReference type="InterPro" id="IPR005302">
    <property type="entry name" value="MoCF_Sase_C"/>
</dbReference>
<dbReference type="KEGG" id="pyg:AWM70_05690"/>
<reference evidence="2 3" key="1">
    <citation type="submission" date="2016-01" db="EMBL/GenBank/DDBJ databases">
        <title>Complete Genome Sequence of Paenibacillus yonginensis DCY84, a novel Plant Growth-Promoting Bacteria with Elicitation of Induced Systemic Resistance.</title>
        <authorList>
            <person name="Kim Y.J."/>
            <person name="Yang D.C."/>
            <person name="Sukweenadhi J."/>
        </authorList>
    </citation>
    <scope>NUCLEOTIDE SEQUENCE [LARGE SCALE GENOMIC DNA]</scope>
    <source>
        <strain evidence="2 3">DCY84</strain>
    </source>
</reference>
<dbReference type="PANTHER" id="PTHR30212:SF4">
    <property type="entry name" value="MOSC DOMAIN-CONTAINING PROTEIN"/>
    <property type="match status" value="1"/>
</dbReference>
<sequence>MSRHYAVESLNVGKPRLLKANAKEVMSGFNKQATEEPLYLSATQLEGDGQGDTVHHGGADKAVCVYCFKHYPYWEERLGLTLQPGAFGENVTLHDLTEEEIHIGDIFKWGEAVVQVSQPRQPCYKIAAFHGIPELTVYVEQTGYTGFYLRVLEPGTVSRKDGLLLLDKAPQEITVAYANHIKYRSKTDKEGIERILAVQALSDSWRSSLAKRLEKLG</sequence>
<name>A0A1B1MY69_9BACL</name>
<dbReference type="Proteomes" id="UP000092573">
    <property type="component" value="Chromosome"/>
</dbReference>
<dbReference type="InterPro" id="IPR011037">
    <property type="entry name" value="Pyrv_Knase-like_insert_dom_sf"/>
</dbReference>
<dbReference type="AlphaFoldDB" id="A0A1B1MY69"/>